<keyword evidence="2" id="KW-0812">Transmembrane</keyword>
<proteinExistence type="predicted"/>
<evidence type="ECO:0000313" key="3">
    <source>
        <dbReference type="EMBL" id="SDE29367.1"/>
    </source>
</evidence>
<feature type="region of interest" description="Disordered" evidence="1">
    <location>
        <begin position="387"/>
        <end position="418"/>
    </location>
</feature>
<name>A0A1G7BQW6_9ACTN</name>
<feature type="transmembrane region" description="Helical" evidence="2">
    <location>
        <begin position="195"/>
        <end position="214"/>
    </location>
</feature>
<feature type="transmembrane region" description="Helical" evidence="2">
    <location>
        <begin position="234"/>
        <end position="252"/>
    </location>
</feature>
<accession>A0A1G7BQW6</accession>
<evidence type="ECO:0000256" key="1">
    <source>
        <dbReference type="SAM" id="MobiDB-lite"/>
    </source>
</evidence>
<keyword evidence="2" id="KW-0472">Membrane</keyword>
<dbReference type="EMBL" id="FNAX01000001">
    <property type="protein sequence ID" value="SDE29367.1"/>
    <property type="molecule type" value="Genomic_DNA"/>
</dbReference>
<gene>
    <name evidence="3" type="ORF">SAMN05216260_101210</name>
</gene>
<keyword evidence="2" id="KW-1133">Transmembrane helix</keyword>
<evidence type="ECO:0000256" key="2">
    <source>
        <dbReference type="SAM" id="Phobius"/>
    </source>
</evidence>
<reference evidence="3 4" key="1">
    <citation type="submission" date="2016-10" db="EMBL/GenBank/DDBJ databases">
        <authorList>
            <person name="de Groot N.N."/>
        </authorList>
    </citation>
    <scope>NUCLEOTIDE SEQUENCE [LARGE SCALE GENOMIC DNA]</scope>
    <source>
        <strain evidence="3 4">CGMCC 4.1859</strain>
    </source>
</reference>
<sequence length="418" mass="44953">MEREPEGRGPAVREPVAPGGEGCLVVAVRLPVRIVVFVLVVPLRLAWDALAAGGRLLHRSVLRPLGRALSWVGRAVFVWPFLALWRYVLVPVGAGLAWLARTLLVLPARWLYGRVLAPAGRGTARALRALGAGTAWVLRGAGTGLLWVLEGIGAGIAWVLRGVGAGVAWVLRGVGAGLVWVYARALTPCGHAGAWLVRWLVVVPARWVGRYLLLPAGRGLVLGVRGTGWLLRKALAGIGFLLYWTGRLLFVLPARAVWRRVLVPAGRALAATAAAVWRWLVLPVGRALVIVGRELAAALGHAWRVAGHVSLAVGRFLRALLRWTVAEPARWTYRRVLTPLGHLVRDGVLRPAAEAARGAGRVVRHALATARDTARQARADLRRALFGGPGKRPEAVRREPGAGEARTLERSTTALTKD</sequence>
<protein>
    <submittedName>
        <fullName evidence="3">Uncharacterized protein</fullName>
    </submittedName>
</protein>
<dbReference type="AlphaFoldDB" id="A0A1G7BQW6"/>
<feature type="transmembrane region" description="Helical" evidence="2">
    <location>
        <begin position="133"/>
        <end position="160"/>
    </location>
</feature>
<feature type="compositionally biased region" description="Basic and acidic residues" evidence="1">
    <location>
        <begin position="391"/>
        <end position="409"/>
    </location>
</feature>
<dbReference type="Proteomes" id="UP000198614">
    <property type="component" value="Unassembled WGS sequence"/>
</dbReference>
<organism evidence="3 4">
    <name type="scientific">Streptomyces griseoaurantiacus</name>
    <dbReference type="NCBI Taxonomy" id="68213"/>
    <lineage>
        <taxon>Bacteria</taxon>
        <taxon>Bacillati</taxon>
        <taxon>Actinomycetota</taxon>
        <taxon>Actinomycetes</taxon>
        <taxon>Kitasatosporales</taxon>
        <taxon>Streptomycetaceae</taxon>
        <taxon>Streptomyces</taxon>
        <taxon>Streptomyces aurantiacus group</taxon>
    </lineage>
</organism>
<feature type="transmembrane region" description="Helical" evidence="2">
    <location>
        <begin position="94"/>
        <end position="112"/>
    </location>
</feature>
<feature type="transmembrane region" description="Helical" evidence="2">
    <location>
        <begin position="166"/>
        <end position="183"/>
    </location>
</feature>
<evidence type="ECO:0000313" key="4">
    <source>
        <dbReference type="Proteomes" id="UP000198614"/>
    </source>
</evidence>